<dbReference type="EMBL" id="CAFBOS010000013">
    <property type="protein sequence ID" value="CAB4980772.1"/>
    <property type="molecule type" value="Genomic_DNA"/>
</dbReference>
<name>A0A6J7MNM9_9ZZZZ</name>
<feature type="compositionally biased region" description="Basic and acidic residues" evidence="1">
    <location>
        <begin position="395"/>
        <end position="405"/>
    </location>
</feature>
<reference evidence="2" key="1">
    <citation type="submission" date="2020-05" db="EMBL/GenBank/DDBJ databases">
        <authorList>
            <person name="Chiriac C."/>
            <person name="Salcher M."/>
            <person name="Ghai R."/>
            <person name="Kavagutti S V."/>
        </authorList>
    </citation>
    <scope>NUCLEOTIDE SEQUENCE</scope>
</reference>
<accession>A0A6J7MNM9</accession>
<proteinExistence type="predicted"/>
<feature type="region of interest" description="Disordered" evidence="1">
    <location>
        <begin position="382"/>
        <end position="405"/>
    </location>
</feature>
<feature type="region of interest" description="Disordered" evidence="1">
    <location>
        <begin position="302"/>
        <end position="340"/>
    </location>
</feature>
<evidence type="ECO:0000256" key="1">
    <source>
        <dbReference type="SAM" id="MobiDB-lite"/>
    </source>
</evidence>
<organism evidence="2">
    <name type="scientific">freshwater metagenome</name>
    <dbReference type="NCBI Taxonomy" id="449393"/>
    <lineage>
        <taxon>unclassified sequences</taxon>
        <taxon>metagenomes</taxon>
        <taxon>ecological metagenomes</taxon>
    </lineage>
</organism>
<gene>
    <name evidence="2" type="ORF">UFOPK3967_00345</name>
</gene>
<feature type="compositionally biased region" description="Basic and acidic residues" evidence="1">
    <location>
        <begin position="302"/>
        <end position="328"/>
    </location>
</feature>
<sequence>MKPLGRELVARSGAPRGVAIERWPVGGRQCHQFLEGRSTNEGRGVQQGELHRQRAAGDLRVHASAGGPPLTMCPALRGPMGSSGVAVWVGDEGGPGDGAPRTRCHLVEPCELVVGIGLDDAIVRGRATDKCFHLVGRRDRARHATPARASMKARAIGRDADRADGQCLGGERVHIGDLTRGCLALVCFVAHDPQPQRSVADVAGVVQTDALVLERLQVLVEGGERPLDAFVQRCRAHVLDALERVDDDGSVLGLARRERESAVPADDCRDALVRRWRERRIPQHLGVVVGMNVNETGHDVTARRVDDRRSAERARRSDRHDDVVDHADIGPVRAPHSGSVHDYPVRDHDIEHHQLRPPARCPEYVAYRTCRHHDRSRGAFAKLSFSGGGRTRRGRDRDLDRVVPS</sequence>
<dbReference type="AlphaFoldDB" id="A0A6J7MNM9"/>
<evidence type="ECO:0000313" key="2">
    <source>
        <dbReference type="EMBL" id="CAB4980772.1"/>
    </source>
</evidence>
<protein>
    <submittedName>
        <fullName evidence="2">Unannotated protein</fullName>
    </submittedName>
</protein>